<protein>
    <submittedName>
        <fullName evidence="1">(raccoon dog) hypothetical protein</fullName>
    </submittedName>
</protein>
<comment type="caution">
    <text evidence="1">The sequence shown here is derived from an EMBL/GenBank/DDBJ whole genome shotgun (WGS) entry which is preliminary data.</text>
</comment>
<evidence type="ECO:0000313" key="2">
    <source>
        <dbReference type="Proteomes" id="UP000645828"/>
    </source>
</evidence>
<reference evidence="1" key="1">
    <citation type="submission" date="2020-12" db="EMBL/GenBank/DDBJ databases">
        <authorList>
            <consortium name="Molecular Ecology Group"/>
        </authorList>
    </citation>
    <scope>NUCLEOTIDE SEQUENCE</scope>
    <source>
        <strain evidence="1">TBG_1078</strain>
    </source>
</reference>
<keyword evidence="2" id="KW-1185">Reference proteome</keyword>
<dbReference type="EMBL" id="CAJHUB010000670">
    <property type="protein sequence ID" value="CAD7672919.1"/>
    <property type="molecule type" value="Genomic_DNA"/>
</dbReference>
<dbReference type="Proteomes" id="UP000645828">
    <property type="component" value="Unassembled WGS sequence"/>
</dbReference>
<gene>
    <name evidence="1" type="ORF">NYPRO_LOCUS5713</name>
</gene>
<sequence>MARVPRQQDWSSEFPDKTGGCKVQGLRGLWTQGIKHQMPLETLGCDTPPCGLRLQEAEGECGAMEIVLAGLHLPPGEGRAPLPL</sequence>
<organism evidence="1 2">
    <name type="scientific">Nyctereutes procyonoides</name>
    <name type="common">Raccoon dog</name>
    <name type="synonym">Canis procyonoides</name>
    <dbReference type="NCBI Taxonomy" id="34880"/>
    <lineage>
        <taxon>Eukaryota</taxon>
        <taxon>Metazoa</taxon>
        <taxon>Chordata</taxon>
        <taxon>Craniata</taxon>
        <taxon>Vertebrata</taxon>
        <taxon>Euteleostomi</taxon>
        <taxon>Mammalia</taxon>
        <taxon>Eutheria</taxon>
        <taxon>Laurasiatheria</taxon>
        <taxon>Carnivora</taxon>
        <taxon>Caniformia</taxon>
        <taxon>Canidae</taxon>
        <taxon>Nyctereutes</taxon>
    </lineage>
</organism>
<proteinExistence type="predicted"/>
<accession>A0A811Y8D7</accession>
<evidence type="ECO:0000313" key="1">
    <source>
        <dbReference type="EMBL" id="CAD7672919.1"/>
    </source>
</evidence>
<name>A0A811Y8D7_NYCPR</name>
<dbReference type="AlphaFoldDB" id="A0A811Y8D7"/>